<dbReference type="EMBL" id="AAKNDG010000001">
    <property type="protein sequence ID" value="ECT5521044.1"/>
    <property type="molecule type" value="Genomic_DNA"/>
</dbReference>
<dbReference type="EMBL" id="AAIDVL010000036">
    <property type="protein sequence ID" value="ECD1745612.1"/>
    <property type="molecule type" value="Genomic_DNA"/>
</dbReference>
<dbReference type="EMBL" id="DAAQMW010000004">
    <property type="protein sequence ID" value="HAE0017964.1"/>
    <property type="molecule type" value="Genomic_DNA"/>
</dbReference>
<dbReference type="EMBL" id="AAIKWK010000036">
    <property type="protein sequence ID" value="ECF3454712.1"/>
    <property type="molecule type" value="Genomic_DNA"/>
</dbReference>
<accession>A0A3T9YC05</accession>
<reference evidence="9" key="2">
    <citation type="submission" date="2018-07" db="EMBL/GenBank/DDBJ databases">
        <authorList>
            <consortium name="NARMS: The National Antimicrobial Resistance Monitoring System"/>
        </authorList>
    </citation>
    <scope>NUCLEOTIDE SEQUENCE</scope>
    <source>
        <strain evidence="9">CVM N56563</strain>
    </source>
</reference>
<evidence type="ECO:0000313" key="7">
    <source>
        <dbReference type="EMBL" id="ECF3454712.1"/>
    </source>
</evidence>
<dbReference type="EMBL" id="DAAQLU010000035">
    <property type="protein sequence ID" value="HAD9866550.1"/>
    <property type="molecule type" value="Genomic_DNA"/>
</dbReference>
<dbReference type="EMBL" id="AAGVXM010000039">
    <property type="protein sequence ID" value="EBS5717034.1"/>
    <property type="molecule type" value="Genomic_DNA"/>
</dbReference>
<evidence type="ECO:0000313" key="4">
    <source>
        <dbReference type="EMBL" id="EBY2337013.1"/>
    </source>
</evidence>
<dbReference type="EMBL" id="AAHNNZ010000021">
    <property type="protein sequence ID" value="EBY2337013.1"/>
    <property type="molecule type" value="Genomic_DNA"/>
</dbReference>
<dbReference type="AlphaFoldDB" id="A0A3T9YC05"/>
<reference evidence="10" key="1">
    <citation type="journal article" date="2018" name="Genome Biol.">
        <title>SKESA: strategic k-mer extension for scrupulous assemblies.</title>
        <authorList>
            <person name="Souvorov A."/>
            <person name="Agarwala R."/>
            <person name="Lipman D.J."/>
        </authorList>
    </citation>
    <scope>NUCLEOTIDE SEQUENCE</scope>
    <source>
        <strain evidence="11">Sam_138d57b9-c43a-44a0-af4a-27de9985fa66</strain>
        <strain evidence="10">Sam_e0b41798-f9f6-44f4-a84e-aaee07ffb6ae</strain>
    </source>
</reference>
<dbReference type="EMBL" id="AAHMZC010000057">
    <property type="protein sequence ID" value="EBY0478515.1"/>
    <property type="molecule type" value="Genomic_DNA"/>
</dbReference>
<dbReference type="Proteomes" id="UP000426693">
    <property type="component" value="Chromosome"/>
</dbReference>
<reference evidence="10" key="6">
    <citation type="submission" date="2019-01" db="EMBL/GenBank/DDBJ databases">
        <authorList>
            <consortium name="NCBI Pathogen Detection Project"/>
        </authorList>
    </citation>
    <scope>NUCLEOTIDE SEQUENCE</scope>
    <source>
        <strain evidence="11">Sam_138d57b9-c43a-44a0-af4a-27de9985fa66</strain>
        <strain evidence="10">Sam_e0b41798-f9f6-44f4-a84e-aaee07ffb6ae</strain>
    </source>
</reference>
<dbReference type="EMBL" id="AAHVET010000005">
    <property type="protein sequence ID" value="ECA7022985.1"/>
    <property type="molecule type" value="Genomic_DNA"/>
</dbReference>
<evidence type="ECO:0000313" key="13">
    <source>
        <dbReference type="Proteomes" id="UP000426693"/>
    </source>
</evidence>
<organism evidence="2">
    <name type="scientific">Salmonella enterica subsp. enterica serovar Kentucky</name>
    <dbReference type="NCBI Taxonomy" id="192955"/>
    <lineage>
        <taxon>Bacteria</taxon>
        <taxon>Pseudomonadati</taxon>
        <taxon>Pseudomonadota</taxon>
        <taxon>Gammaproteobacteria</taxon>
        <taxon>Enterobacterales</taxon>
        <taxon>Enterobacteriaceae</taxon>
        <taxon>Salmonella</taxon>
    </lineage>
</organism>
<reference evidence="8" key="4">
    <citation type="submission" date="2018-07" db="EMBL/GenBank/DDBJ databases">
        <authorList>
            <consortium name="PulseNet: The National Subtyping Network for Foodborne Disease Surveillance"/>
            <person name="Tarr C.L."/>
            <person name="Trees E."/>
            <person name="Katz L.S."/>
            <person name="Carleton-Romer H.A."/>
            <person name="Stroika S."/>
            <person name="Kucerova Z."/>
            <person name="Roache K.F."/>
            <person name="Sabol A.L."/>
            <person name="Besser J."/>
            <person name="Gerner-Smidt P."/>
        </authorList>
    </citation>
    <scope>NUCLEOTIDE SEQUENCE [LARGE SCALE GENOMIC DNA]</scope>
    <source>
        <strain evidence="8">PNUSAS001689</strain>
    </source>
</reference>
<gene>
    <name evidence="8" type="ORF">A0I48_04285</name>
    <name evidence="9" type="ORF">A3X85_21460</name>
    <name evidence="4" type="ORF">DU956_22240</name>
    <name evidence="3" type="ORF">DUR33_23010</name>
    <name evidence="2" type="ORF">DUV67_24465</name>
    <name evidence="7" type="ORF">E2006_23675</name>
    <name evidence="5" type="ORF">EO073_10610</name>
    <name evidence="6" type="ORF">EWE19_23950</name>
    <name evidence="12" type="ORF">F1B87_18115</name>
    <name evidence="1" type="ORF">FI095_05985</name>
    <name evidence="11" type="ORF">G2197_14670</name>
    <name evidence="10" type="ORF">G2216_20460</name>
</gene>
<evidence type="ECO:0008006" key="14">
    <source>
        <dbReference type="Google" id="ProtNLM"/>
    </source>
</evidence>
<evidence type="ECO:0000313" key="6">
    <source>
        <dbReference type="EMBL" id="ECD1745612.1"/>
    </source>
</evidence>
<name>A0A3T9YC05_SALET</name>
<evidence type="ECO:0000313" key="11">
    <source>
        <dbReference type="EMBL" id="HAE0017964.1"/>
    </source>
</evidence>
<dbReference type="EMBL" id="AAFJBZ010000003">
    <property type="protein sequence ID" value="EBG5128496.1"/>
    <property type="molecule type" value="Genomic_DNA"/>
</dbReference>
<dbReference type="EMBL" id="CP043667">
    <property type="protein sequence ID" value="QGK95045.1"/>
    <property type="molecule type" value="Genomic_DNA"/>
</dbReference>
<evidence type="ECO:0000313" key="9">
    <source>
        <dbReference type="EMBL" id="ECU6095390.1"/>
    </source>
</evidence>
<evidence type="ECO:0000313" key="10">
    <source>
        <dbReference type="EMBL" id="HAD9866550.1"/>
    </source>
</evidence>
<dbReference type="EMBL" id="AAKQMB010000037">
    <property type="protein sequence ID" value="ECU6095390.1"/>
    <property type="molecule type" value="Genomic_DNA"/>
</dbReference>
<evidence type="ECO:0000313" key="12">
    <source>
        <dbReference type="EMBL" id="QGK95045.1"/>
    </source>
</evidence>
<evidence type="ECO:0000313" key="1">
    <source>
        <dbReference type="EMBL" id="EBG5128496.1"/>
    </source>
</evidence>
<protein>
    <recommendedName>
        <fullName evidence="14">HEAT repeat domain-containing protein</fullName>
    </recommendedName>
</protein>
<evidence type="ECO:0000313" key="8">
    <source>
        <dbReference type="EMBL" id="ECT5521044.1"/>
    </source>
</evidence>
<reference evidence="2" key="3">
    <citation type="submission" date="2018-07" db="EMBL/GenBank/DDBJ databases">
        <authorList>
            <person name="Ashton P.M."/>
            <person name="Dallman T."/>
            <person name="Nair S."/>
            <person name="De Pinna E."/>
            <person name="Peters T."/>
            <person name="Grant K."/>
        </authorList>
    </citation>
    <scope>NUCLEOTIDE SEQUENCE</scope>
    <source>
        <strain evidence="7">121472</strain>
        <strain evidence="3">137137</strain>
        <strain evidence="2">414606</strain>
        <strain evidence="6">457327</strain>
        <strain evidence="4">570814</strain>
        <strain evidence="5">572534</strain>
        <strain evidence="1">755747</strain>
    </source>
</reference>
<reference evidence="12 13" key="5">
    <citation type="journal article" date="2019" name="Environ. Microbiol.">
        <title>Emergence of new variants of antibiotic resistance genomic islands among multidrug-resistant Salmonella enterica in poultry.</title>
        <authorList>
            <person name="Cohen E."/>
            <person name="Davidovich M."/>
            <person name="Rokney A."/>
            <person name="Valinsky L."/>
            <person name="Rahav G."/>
            <person name="Gal-Mor O."/>
        </authorList>
    </citation>
    <scope>NUCLEOTIDE SEQUENCE [LARGE SCALE GENOMIC DNA]</scope>
    <source>
        <strain evidence="12 13">162835</strain>
    </source>
</reference>
<evidence type="ECO:0000313" key="3">
    <source>
        <dbReference type="EMBL" id="EBY0478515.1"/>
    </source>
</evidence>
<evidence type="ECO:0000313" key="5">
    <source>
        <dbReference type="EMBL" id="ECA7022985.1"/>
    </source>
</evidence>
<proteinExistence type="predicted"/>
<sequence length="181" mass="20458">MDSRQKKLVLSVINNKPIHEGKVSDEDFLAEFPSGCDNVSEFVTKLLIESCVSMDAQCVELSLYVGFHFGFSGADELILDKLLVCDFHYRHDEIVRALVLIGASTDETVDALSKCALTEFDYLSDDRDDGIYTLSWNCIYALAKIATPYAINKLKWLSECDIQEIKDKAVEVIKKYKINIM</sequence>
<evidence type="ECO:0000313" key="2">
    <source>
        <dbReference type="EMBL" id="EBS5717034.1"/>
    </source>
</evidence>
<dbReference type="Proteomes" id="UP000839686">
    <property type="component" value="Unassembled WGS sequence"/>
</dbReference>